<keyword evidence="3" id="KW-1185">Reference proteome</keyword>
<evidence type="ECO:0000313" key="3">
    <source>
        <dbReference type="Proteomes" id="UP000299102"/>
    </source>
</evidence>
<protein>
    <submittedName>
        <fullName evidence="2">Uncharacterized protein</fullName>
    </submittedName>
</protein>
<gene>
    <name evidence="2" type="ORF">EVAR_14349_1</name>
</gene>
<organism evidence="2 3">
    <name type="scientific">Eumeta variegata</name>
    <name type="common">Bagworm moth</name>
    <name type="synonym">Eumeta japonica</name>
    <dbReference type="NCBI Taxonomy" id="151549"/>
    <lineage>
        <taxon>Eukaryota</taxon>
        <taxon>Metazoa</taxon>
        <taxon>Ecdysozoa</taxon>
        <taxon>Arthropoda</taxon>
        <taxon>Hexapoda</taxon>
        <taxon>Insecta</taxon>
        <taxon>Pterygota</taxon>
        <taxon>Neoptera</taxon>
        <taxon>Endopterygota</taxon>
        <taxon>Lepidoptera</taxon>
        <taxon>Glossata</taxon>
        <taxon>Ditrysia</taxon>
        <taxon>Tineoidea</taxon>
        <taxon>Psychidae</taxon>
        <taxon>Oiketicinae</taxon>
        <taxon>Eumeta</taxon>
    </lineage>
</organism>
<proteinExistence type="predicted"/>
<name>A0A4C1TX60_EUMVA</name>
<accession>A0A4C1TX60</accession>
<reference evidence="2 3" key="1">
    <citation type="journal article" date="2019" name="Commun. Biol.">
        <title>The bagworm genome reveals a unique fibroin gene that provides high tensile strength.</title>
        <authorList>
            <person name="Kono N."/>
            <person name="Nakamura H."/>
            <person name="Ohtoshi R."/>
            <person name="Tomita M."/>
            <person name="Numata K."/>
            <person name="Arakawa K."/>
        </authorList>
    </citation>
    <scope>NUCLEOTIDE SEQUENCE [LARGE SCALE GENOMIC DNA]</scope>
</reference>
<dbReference type="EMBL" id="BGZK01000099">
    <property type="protein sequence ID" value="GBP18580.1"/>
    <property type="molecule type" value="Genomic_DNA"/>
</dbReference>
<dbReference type="Proteomes" id="UP000299102">
    <property type="component" value="Unassembled WGS sequence"/>
</dbReference>
<comment type="caution">
    <text evidence="2">The sequence shown here is derived from an EMBL/GenBank/DDBJ whole genome shotgun (WGS) entry which is preliminary data.</text>
</comment>
<sequence>MVRLSKKNRTLIGSLVRLSVRLLQPIFSEITGLINEKVDGLYGGISHLCTTENGDTPVDRDAGDAAAAGRRPRASALPTAGPRTSETAVGRRGRRSALRIPSVHATHNNNNRLLNELTHLSPGEPVPSDLYRDIRRPDGEHGPGLFGLDRLFRFTSTVTFLLESIRESVPVTLGYEHLQMETIDHYVET</sequence>
<evidence type="ECO:0000313" key="2">
    <source>
        <dbReference type="EMBL" id="GBP18580.1"/>
    </source>
</evidence>
<evidence type="ECO:0000256" key="1">
    <source>
        <dbReference type="SAM" id="MobiDB-lite"/>
    </source>
</evidence>
<dbReference type="AlphaFoldDB" id="A0A4C1TX60"/>
<feature type="region of interest" description="Disordered" evidence="1">
    <location>
        <begin position="53"/>
        <end position="94"/>
    </location>
</feature>